<protein>
    <submittedName>
        <fullName evidence="7">Cell wall-associated NlpC family hydrolase</fullName>
    </submittedName>
</protein>
<dbReference type="Gene3D" id="3.90.1720.10">
    <property type="entry name" value="endopeptidase domain like (from Nostoc punctiforme)"/>
    <property type="match status" value="1"/>
</dbReference>
<feature type="domain" description="NlpC/P60" evidence="6">
    <location>
        <begin position="39"/>
        <end position="162"/>
    </location>
</feature>
<dbReference type="PANTHER" id="PTHR47053:SF1">
    <property type="entry name" value="MUREIN DD-ENDOPEPTIDASE MEPH-RELATED"/>
    <property type="match status" value="1"/>
</dbReference>
<dbReference type="PANTHER" id="PTHR47053">
    <property type="entry name" value="MUREIN DD-ENDOPEPTIDASE MEPH-RELATED"/>
    <property type="match status" value="1"/>
</dbReference>
<gene>
    <name evidence="7" type="ORF">FHS18_001045</name>
</gene>
<name>A0A7W5AUG7_9BACL</name>
<evidence type="ECO:0000256" key="3">
    <source>
        <dbReference type="ARBA" id="ARBA00022801"/>
    </source>
</evidence>
<dbReference type="AlphaFoldDB" id="A0A7W5AUG7"/>
<evidence type="ECO:0000313" key="7">
    <source>
        <dbReference type="EMBL" id="MBB3108993.1"/>
    </source>
</evidence>
<organism evidence="7 8">
    <name type="scientific">Paenibacillus phyllosphaerae</name>
    <dbReference type="NCBI Taxonomy" id="274593"/>
    <lineage>
        <taxon>Bacteria</taxon>
        <taxon>Bacillati</taxon>
        <taxon>Bacillota</taxon>
        <taxon>Bacilli</taxon>
        <taxon>Bacillales</taxon>
        <taxon>Paenibacillaceae</taxon>
        <taxon>Paenibacillus</taxon>
    </lineage>
</organism>
<keyword evidence="5" id="KW-0812">Transmembrane</keyword>
<keyword evidence="5" id="KW-0472">Membrane</keyword>
<keyword evidence="3 7" id="KW-0378">Hydrolase</keyword>
<keyword evidence="5" id="KW-1133">Transmembrane helix</keyword>
<feature type="transmembrane region" description="Helical" evidence="5">
    <location>
        <begin position="12"/>
        <end position="31"/>
    </location>
</feature>
<keyword evidence="2" id="KW-0645">Protease</keyword>
<evidence type="ECO:0000256" key="4">
    <source>
        <dbReference type="ARBA" id="ARBA00022807"/>
    </source>
</evidence>
<dbReference type="Pfam" id="PF00877">
    <property type="entry name" value="NLPC_P60"/>
    <property type="match status" value="1"/>
</dbReference>
<dbReference type="PROSITE" id="PS51935">
    <property type="entry name" value="NLPC_P60"/>
    <property type="match status" value="1"/>
</dbReference>
<dbReference type="GO" id="GO:0008234">
    <property type="term" value="F:cysteine-type peptidase activity"/>
    <property type="evidence" value="ECO:0007669"/>
    <property type="project" value="UniProtKB-KW"/>
</dbReference>
<evidence type="ECO:0000256" key="2">
    <source>
        <dbReference type="ARBA" id="ARBA00022670"/>
    </source>
</evidence>
<accession>A0A7W5AUG7</accession>
<comment type="similarity">
    <text evidence="1">Belongs to the peptidase C40 family.</text>
</comment>
<dbReference type="Proteomes" id="UP000570361">
    <property type="component" value="Unassembled WGS sequence"/>
</dbReference>
<dbReference type="GO" id="GO:0006508">
    <property type="term" value="P:proteolysis"/>
    <property type="evidence" value="ECO:0007669"/>
    <property type="project" value="UniProtKB-KW"/>
</dbReference>
<dbReference type="InterPro" id="IPR038765">
    <property type="entry name" value="Papain-like_cys_pep_sf"/>
</dbReference>
<proteinExistence type="inferred from homology"/>
<evidence type="ECO:0000259" key="6">
    <source>
        <dbReference type="PROSITE" id="PS51935"/>
    </source>
</evidence>
<keyword evidence="8" id="KW-1185">Reference proteome</keyword>
<evidence type="ECO:0000256" key="5">
    <source>
        <dbReference type="SAM" id="Phobius"/>
    </source>
</evidence>
<dbReference type="RefSeq" id="WP_183597670.1">
    <property type="nucleotide sequence ID" value="NZ_JACHXK010000002.1"/>
</dbReference>
<dbReference type="EMBL" id="JACHXK010000002">
    <property type="protein sequence ID" value="MBB3108993.1"/>
    <property type="molecule type" value="Genomic_DNA"/>
</dbReference>
<sequence length="163" mass="17426">MPNTHGTWKLLKLVHIALLTAAGFVFISIAAPGHSKAATEESLALIDFGKEYIGTPYQFGVKSGITSAFDCSSFIQYVFKDSGIALPRSSAAQAKVGTKVDKGSLSVGDLVFFKTNGKSISHVGIYAGNNKMLHSSSSKGVTISSLNTSYWTKNYVTARRVKI</sequence>
<reference evidence="7 8" key="1">
    <citation type="submission" date="2020-08" db="EMBL/GenBank/DDBJ databases">
        <title>Genomic Encyclopedia of Type Strains, Phase III (KMG-III): the genomes of soil and plant-associated and newly described type strains.</title>
        <authorList>
            <person name="Whitman W."/>
        </authorList>
    </citation>
    <scope>NUCLEOTIDE SEQUENCE [LARGE SCALE GENOMIC DNA]</scope>
    <source>
        <strain evidence="7 8">CECT 5862</strain>
    </source>
</reference>
<comment type="caution">
    <text evidence="7">The sequence shown here is derived from an EMBL/GenBank/DDBJ whole genome shotgun (WGS) entry which is preliminary data.</text>
</comment>
<dbReference type="InterPro" id="IPR000064">
    <property type="entry name" value="NLP_P60_dom"/>
</dbReference>
<keyword evidence="4" id="KW-0788">Thiol protease</keyword>
<dbReference type="InterPro" id="IPR051202">
    <property type="entry name" value="Peptidase_C40"/>
</dbReference>
<dbReference type="SUPFAM" id="SSF54001">
    <property type="entry name" value="Cysteine proteinases"/>
    <property type="match status" value="1"/>
</dbReference>
<evidence type="ECO:0000256" key="1">
    <source>
        <dbReference type="ARBA" id="ARBA00007074"/>
    </source>
</evidence>
<evidence type="ECO:0000313" key="8">
    <source>
        <dbReference type="Proteomes" id="UP000570361"/>
    </source>
</evidence>